<sequence length="158" mass="16828">MKVLSPRHAAVPVLALAILAGCGQSEPAPQPVAAPAPVAVPEPAAPAPGAGSRARFVGEFRSLLPCASCSGIDTRLSLLADGSFTLHETYEGARDENASFTTKGAWKLVPDDANRIELTVANAPDETRYFELVGVNLEMLDREGRKVESQLDYTLKRQ</sequence>
<keyword evidence="1" id="KW-0449">Lipoprotein</keyword>
<dbReference type="OrthoDB" id="5348860at2"/>
<protein>
    <submittedName>
        <fullName evidence="1">Lipoprotein involved with copper homeostasis and adhesion</fullName>
    </submittedName>
</protein>
<dbReference type="EMBL" id="CP022115">
    <property type="protein sequence ID" value="ASJ25088.1"/>
    <property type="molecule type" value="Genomic_DNA"/>
</dbReference>
<proteinExistence type="predicted"/>
<dbReference type="RefSeq" id="WP_147640213.1">
    <property type="nucleotide sequence ID" value="NZ_CP022115.1"/>
</dbReference>
<dbReference type="AlphaFoldDB" id="A0A248LK19"/>
<name>A0A248LK19_9NEIS</name>
<reference evidence="2" key="1">
    <citation type="submission" date="2017-06" db="EMBL/GenBank/DDBJ databases">
        <title>Whole genome sequence of Laribacter hongkongensis LHGZ1.</title>
        <authorList>
            <person name="Chen D."/>
            <person name="Wu H."/>
            <person name="Chen J."/>
        </authorList>
    </citation>
    <scope>NUCLEOTIDE SEQUENCE [LARGE SCALE GENOMIC DNA]</scope>
    <source>
        <strain evidence="2">LHGZ1</strain>
    </source>
</reference>
<dbReference type="InterPro" id="IPR007298">
    <property type="entry name" value="Cu-R_lipoprotein_NlpE"/>
</dbReference>
<evidence type="ECO:0000313" key="1">
    <source>
        <dbReference type="EMBL" id="ASJ25088.1"/>
    </source>
</evidence>
<organism evidence="1 2">
    <name type="scientific">Laribacter hongkongensis</name>
    <dbReference type="NCBI Taxonomy" id="168471"/>
    <lineage>
        <taxon>Bacteria</taxon>
        <taxon>Pseudomonadati</taxon>
        <taxon>Pseudomonadota</taxon>
        <taxon>Betaproteobacteria</taxon>
        <taxon>Neisseriales</taxon>
        <taxon>Aquaspirillaceae</taxon>
        <taxon>Laribacter</taxon>
    </lineage>
</organism>
<dbReference type="Pfam" id="PF04170">
    <property type="entry name" value="NlpE"/>
    <property type="match status" value="1"/>
</dbReference>
<accession>A0A248LK19</accession>
<dbReference type="PROSITE" id="PS51257">
    <property type="entry name" value="PROKAR_LIPOPROTEIN"/>
    <property type="match status" value="1"/>
</dbReference>
<evidence type="ECO:0000313" key="2">
    <source>
        <dbReference type="Proteomes" id="UP000197424"/>
    </source>
</evidence>
<gene>
    <name evidence="1" type="ORF">LHGZ1_2257</name>
</gene>
<dbReference type="Proteomes" id="UP000197424">
    <property type="component" value="Chromosome"/>
</dbReference>
<dbReference type="Gene3D" id="2.40.128.640">
    <property type="match status" value="1"/>
</dbReference>